<proteinExistence type="predicted"/>
<dbReference type="EMBL" id="CAJJDP010000023">
    <property type="protein sequence ID" value="CAD8149941.1"/>
    <property type="molecule type" value="Genomic_DNA"/>
</dbReference>
<accession>A0A8S1T7R6</accession>
<sequence length="167" mass="20268">MVLKRFKHQNQQGKFQMNKAYSLFFWLYQSKKLNNYIGSFKSLHSAPLLKNDQKRDLKLSVISVSKYNREKSPKDKLRSDFYLKSNNFIVYMKELIRFFCQNIFHPFVIQFALNVYLECLERLRRHFQNLFAQGSFINAQYLCGKYFSKRNESTLQLEIYSWFAFQM</sequence>
<name>A0A8S1T7R6_PAROT</name>
<reference evidence="1" key="1">
    <citation type="submission" date="2021-01" db="EMBL/GenBank/DDBJ databases">
        <authorList>
            <consortium name="Genoscope - CEA"/>
            <person name="William W."/>
        </authorList>
    </citation>
    <scope>NUCLEOTIDE SEQUENCE</scope>
</reference>
<evidence type="ECO:0000313" key="2">
    <source>
        <dbReference type="Proteomes" id="UP000683925"/>
    </source>
</evidence>
<comment type="caution">
    <text evidence="1">The sequence shown here is derived from an EMBL/GenBank/DDBJ whole genome shotgun (WGS) entry which is preliminary data.</text>
</comment>
<dbReference type="Proteomes" id="UP000683925">
    <property type="component" value="Unassembled WGS sequence"/>
</dbReference>
<keyword evidence="2" id="KW-1185">Reference proteome</keyword>
<dbReference type="AlphaFoldDB" id="A0A8S1T7R6"/>
<protein>
    <submittedName>
        <fullName evidence="1">Uncharacterized protein</fullName>
    </submittedName>
</protein>
<gene>
    <name evidence="1" type="ORF">POCTA_138.1.T0230082</name>
</gene>
<evidence type="ECO:0000313" key="1">
    <source>
        <dbReference type="EMBL" id="CAD8149941.1"/>
    </source>
</evidence>
<organism evidence="1 2">
    <name type="scientific">Paramecium octaurelia</name>
    <dbReference type="NCBI Taxonomy" id="43137"/>
    <lineage>
        <taxon>Eukaryota</taxon>
        <taxon>Sar</taxon>
        <taxon>Alveolata</taxon>
        <taxon>Ciliophora</taxon>
        <taxon>Intramacronucleata</taxon>
        <taxon>Oligohymenophorea</taxon>
        <taxon>Peniculida</taxon>
        <taxon>Parameciidae</taxon>
        <taxon>Paramecium</taxon>
    </lineage>
</organism>